<accession>A0A9W8X8E1</accession>
<feature type="compositionally biased region" description="Low complexity" evidence="1">
    <location>
        <begin position="304"/>
        <end position="320"/>
    </location>
</feature>
<keyword evidence="3" id="KW-1185">Reference proteome</keyword>
<sequence length="430" mass="48085">MFKPQVLRRSFSVFNRVPTSRIVQSAARDGHESITIHRVRIRKPFLSRQRLVGAVAIATATYGLGQYLGLEVEIEEEEVEEKRKPGRWKKQVRKEDGTLEEVDDEEANEEEGEDEEEEEEEEYDDAILFLPTGFSRLKPKTFYRGSDPEWQEFKKVAQDKARIERIRQELVNMVRTACSSPAYQAKIGDVDHKKGRAWIEFKFPDGPPPEYERPGYELTEDLEWRKTTRDVEPIHHHKLNKVLYPTAAAGALYEDTKRKAERSWKDLAVYMGWAEKTEAITVQQMVQQIGNPSPPTPTGPIVPPTAAASASPFGAALPGATQQSGGQASPPATGSGKDLAGIALPDAKALTLDLGQFRQEFHKANHKGSHFVHIPRGAFGVHALIEVCASKARLTFNVIGIYDPKAGRYVGMHANIWNQVANRQSPKGGP</sequence>
<dbReference type="EMBL" id="JAPEUV010000004">
    <property type="protein sequence ID" value="KAJ4342916.1"/>
    <property type="molecule type" value="Genomic_DNA"/>
</dbReference>
<protein>
    <submittedName>
        <fullName evidence="2">Uncharacterized protein</fullName>
    </submittedName>
</protein>
<dbReference type="AlphaFoldDB" id="A0A9W8X8E1"/>
<comment type="caution">
    <text evidence="2">The sequence shown here is derived from an EMBL/GenBank/DDBJ whole genome shotgun (WGS) entry which is preliminary data.</text>
</comment>
<feature type="region of interest" description="Disordered" evidence="1">
    <location>
        <begin position="83"/>
        <end position="123"/>
    </location>
</feature>
<proteinExistence type="predicted"/>
<organism evidence="2 3">
    <name type="scientific">Didymella glomerata</name>
    <dbReference type="NCBI Taxonomy" id="749621"/>
    <lineage>
        <taxon>Eukaryota</taxon>
        <taxon>Fungi</taxon>
        <taxon>Dikarya</taxon>
        <taxon>Ascomycota</taxon>
        <taxon>Pezizomycotina</taxon>
        <taxon>Dothideomycetes</taxon>
        <taxon>Pleosporomycetidae</taxon>
        <taxon>Pleosporales</taxon>
        <taxon>Pleosporineae</taxon>
        <taxon>Didymellaceae</taxon>
        <taxon>Didymella</taxon>
    </lineage>
</organism>
<gene>
    <name evidence="2" type="ORF">N0V87_000633</name>
</gene>
<evidence type="ECO:0000313" key="2">
    <source>
        <dbReference type="EMBL" id="KAJ4342916.1"/>
    </source>
</evidence>
<reference evidence="2" key="1">
    <citation type="submission" date="2022-10" db="EMBL/GenBank/DDBJ databases">
        <title>Tapping the CABI collections for fungal endophytes: first genome assemblies for Collariella, Neodidymelliopsis, Ascochyta clinopodiicola, Didymella pomorum, Didymosphaeria variabile, Neocosmospora piperis and Neocucurbitaria cava.</title>
        <authorList>
            <person name="Hill R."/>
        </authorList>
    </citation>
    <scope>NUCLEOTIDE SEQUENCE</scope>
    <source>
        <strain evidence="2">IMI 360193</strain>
    </source>
</reference>
<dbReference type="OrthoDB" id="5316527at2759"/>
<feature type="compositionally biased region" description="Polar residues" evidence="1">
    <location>
        <begin position="321"/>
        <end position="332"/>
    </location>
</feature>
<feature type="compositionally biased region" description="Acidic residues" evidence="1">
    <location>
        <begin position="98"/>
        <end position="123"/>
    </location>
</feature>
<evidence type="ECO:0000256" key="1">
    <source>
        <dbReference type="SAM" id="MobiDB-lite"/>
    </source>
</evidence>
<feature type="region of interest" description="Disordered" evidence="1">
    <location>
        <begin position="289"/>
        <end position="339"/>
    </location>
</feature>
<name>A0A9W8X8E1_9PLEO</name>
<feature type="compositionally biased region" description="Pro residues" evidence="1">
    <location>
        <begin position="292"/>
        <end position="303"/>
    </location>
</feature>
<evidence type="ECO:0000313" key="3">
    <source>
        <dbReference type="Proteomes" id="UP001140562"/>
    </source>
</evidence>
<dbReference type="Proteomes" id="UP001140562">
    <property type="component" value="Unassembled WGS sequence"/>
</dbReference>